<proteinExistence type="predicted"/>
<dbReference type="Proteomes" id="UP000765509">
    <property type="component" value="Unassembled WGS sequence"/>
</dbReference>
<organism evidence="2 3">
    <name type="scientific">Austropuccinia psidii MF-1</name>
    <dbReference type="NCBI Taxonomy" id="1389203"/>
    <lineage>
        <taxon>Eukaryota</taxon>
        <taxon>Fungi</taxon>
        <taxon>Dikarya</taxon>
        <taxon>Basidiomycota</taxon>
        <taxon>Pucciniomycotina</taxon>
        <taxon>Pucciniomycetes</taxon>
        <taxon>Pucciniales</taxon>
        <taxon>Sphaerophragmiaceae</taxon>
        <taxon>Austropuccinia</taxon>
    </lineage>
</organism>
<protein>
    <submittedName>
        <fullName evidence="2">Uncharacterized protein</fullName>
    </submittedName>
</protein>
<evidence type="ECO:0000313" key="2">
    <source>
        <dbReference type="EMBL" id="MBW0573557.1"/>
    </source>
</evidence>
<sequence>MNHQGRSYGSGYSDFINAFSTDELEELLFGFPSASSRRTGFWDWVNNPQSNPPSPPALETLSKPSSPSSSLENVPEAAMAFYAFIEGEYDPRLFVPDPLSYFLGEETPGNGSIKANCVYKKHFHPYNLHPRDSSGRAITAP</sequence>
<evidence type="ECO:0000313" key="3">
    <source>
        <dbReference type="Proteomes" id="UP000765509"/>
    </source>
</evidence>
<dbReference type="AlphaFoldDB" id="A0A9Q3K5B2"/>
<comment type="caution">
    <text evidence="2">The sequence shown here is derived from an EMBL/GenBank/DDBJ whole genome shotgun (WGS) entry which is preliminary data.</text>
</comment>
<accession>A0A9Q3K5B2</accession>
<feature type="region of interest" description="Disordered" evidence="1">
    <location>
        <begin position="45"/>
        <end position="71"/>
    </location>
</feature>
<name>A0A9Q3K5B2_9BASI</name>
<evidence type="ECO:0000256" key="1">
    <source>
        <dbReference type="SAM" id="MobiDB-lite"/>
    </source>
</evidence>
<gene>
    <name evidence="2" type="ORF">O181_113272</name>
</gene>
<reference evidence="2" key="1">
    <citation type="submission" date="2021-03" db="EMBL/GenBank/DDBJ databases">
        <title>Draft genome sequence of rust myrtle Austropuccinia psidii MF-1, a brazilian biotype.</title>
        <authorList>
            <person name="Quecine M.C."/>
            <person name="Pachon D.M.R."/>
            <person name="Bonatelli M.L."/>
            <person name="Correr F.H."/>
            <person name="Franceschini L.M."/>
            <person name="Leite T.F."/>
            <person name="Margarido G.R.A."/>
            <person name="Almeida C.A."/>
            <person name="Ferrarezi J.A."/>
            <person name="Labate C.A."/>
        </authorList>
    </citation>
    <scope>NUCLEOTIDE SEQUENCE</scope>
    <source>
        <strain evidence="2">MF-1</strain>
    </source>
</reference>
<keyword evidence="3" id="KW-1185">Reference proteome</keyword>
<dbReference type="EMBL" id="AVOT02092349">
    <property type="protein sequence ID" value="MBW0573557.1"/>
    <property type="molecule type" value="Genomic_DNA"/>
</dbReference>